<name>A0AAV5J4Y4_9ROSI</name>
<reference evidence="2 3" key="1">
    <citation type="journal article" date="2021" name="Commun. Biol.">
        <title>The genome of Shorea leprosula (Dipterocarpaceae) highlights the ecological relevance of drought in aseasonal tropical rainforests.</title>
        <authorList>
            <person name="Ng K.K.S."/>
            <person name="Kobayashi M.J."/>
            <person name="Fawcett J.A."/>
            <person name="Hatakeyama M."/>
            <person name="Paape T."/>
            <person name="Ng C.H."/>
            <person name="Ang C.C."/>
            <person name="Tnah L.H."/>
            <person name="Lee C.T."/>
            <person name="Nishiyama T."/>
            <person name="Sese J."/>
            <person name="O'Brien M.J."/>
            <person name="Copetti D."/>
            <person name="Mohd Noor M.I."/>
            <person name="Ong R.C."/>
            <person name="Putra M."/>
            <person name="Sireger I.Z."/>
            <person name="Indrioko S."/>
            <person name="Kosugi Y."/>
            <person name="Izuno A."/>
            <person name="Isagi Y."/>
            <person name="Lee S.L."/>
            <person name="Shimizu K.K."/>
        </authorList>
    </citation>
    <scope>NUCLEOTIDE SEQUENCE [LARGE SCALE GENOMIC DNA]</scope>
    <source>
        <strain evidence="2">214</strain>
    </source>
</reference>
<dbReference type="Proteomes" id="UP001054252">
    <property type="component" value="Unassembled WGS sequence"/>
</dbReference>
<evidence type="ECO:0000256" key="1">
    <source>
        <dbReference type="SAM" id="SignalP"/>
    </source>
</evidence>
<protein>
    <recommendedName>
        <fullName evidence="4">Secreted protein</fullName>
    </recommendedName>
</protein>
<comment type="caution">
    <text evidence="2">The sequence shown here is derived from an EMBL/GenBank/DDBJ whole genome shotgun (WGS) entry which is preliminary data.</text>
</comment>
<proteinExistence type="predicted"/>
<feature type="chain" id="PRO_5043551494" description="Secreted protein" evidence="1">
    <location>
        <begin position="31"/>
        <end position="85"/>
    </location>
</feature>
<sequence length="85" mass="9499">MSGGGVSKIRGDLFALLLLFSLVKERKMSGGDVSKIRMLTGEERWWAFDGGEVVSCRQRCREIRLLCCLSRPRTQIRGATDAVHS</sequence>
<feature type="signal peptide" evidence="1">
    <location>
        <begin position="1"/>
        <end position="30"/>
    </location>
</feature>
<dbReference type="AlphaFoldDB" id="A0AAV5J4Y4"/>
<evidence type="ECO:0000313" key="3">
    <source>
        <dbReference type="Proteomes" id="UP001054252"/>
    </source>
</evidence>
<organism evidence="2 3">
    <name type="scientific">Rubroshorea leprosula</name>
    <dbReference type="NCBI Taxonomy" id="152421"/>
    <lineage>
        <taxon>Eukaryota</taxon>
        <taxon>Viridiplantae</taxon>
        <taxon>Streptophyta</taxon>
        <taxon>Embryophyta</taxon>
        <taxon>Tracheophyta</taxon>
        <taxon>Spermatophyta</taxon>
        <taxon>Magnoliopsida</taxon>
        <taxon>eudicotyledons</taxon>
        <taxon>Gunneridae</taxon>
        <taxon>Pentapetalae</taxon>
        <taxon>rosids</taxon>
        <taxon>malvids</taxon>
        <taxon>Malvales</taxon>
        <taxon>Dipterocarpaceae</taxon>
        <taxon>Rubroshorea</taxon>
    </lineage>
</organism>
<evidence type="ECO:0008006" key="4">
    <source>
        <dbReference type="Google" id="ProtNLM"/>
    </source>
</evidence>
<gene>
    <name evidence="2" type="ORF">SLEP1_g18872</name>
</gene>
<evidence type="ECO:0000313" key="2">
    <source>
        <dbReference type="EMBL" id="GKV07064.1"/>
    </source>
</evidence>
<keyword evidence="3" id="KW-1185">Reference proteome</keyword>
<dbReference type="EMBL" id="BPVZ01000026">
    <property type="protein sequence ID" value="GKV07064.1"/>
    <property type="molecule type" value="Genomic_DNA"/>
</dbReference>
<accession>A0AAV5J4Y4</accession>
<keyword evidence="1" id="KW-0732">Signal</keyword>